<evidence type="ECO:0000256" key="3">
    <source>
        <dbReference type="ARBA" id="ARBA00007931"/>
    </source>
</evidence>
<feature type="transmembrane region" description="Helical" evidence="7">
    <location>
        <begin position="121"/>
        <end position="143"/>
    </location>
</feature>
<keyword evidence="5 7" id="KW-1133">Transmembrane helix</keyword>
<evidence type="ECO:0000259" key="8">
    <source>
        <dbReference type="Pfam" id="PF02163"/>
    </source>
</evidence>
<reference evidence="10" key="1">
    <citation type="journal article" date="2019" name="Int. J. Syst. Evol. Microbiol.">
        <title>The Global Catalogue of Microorganisms (GCM) 10K type strain sequencing project: providing services to taxonomists for standard genome sequencing and annotation.</title>
        <authorList>
            <consortium name="The Broad Institute Genomics Platform"/>
            <consortium name="The Broad Institute Genome Sequencing Center for Infectious Disease"/>
            <person name="Wu L."/>
            <person name="Ma J."/>
        </authorList>
    </citation>
    <scope>NUCLEOTIDE SEQUENCE [LARGE SCALE GENOMIC DNA]</scope>
    <source>
        <strain evidence="10">CCUG 49339</strain>
    </source>
</reference>
<keyword evidence="6 7" id="KW-0472">Membrane</keyword>
<dbReference type="Proteomes" id="UP001597214">
    <property type="component" value="Unassembled WGS sequence"/>
</dbReference>
<dbReference type="GO" id="GO:0006508">
    <property type="term" value="P:proteolysis"/>
    <property type="evidence" value="ECO:0007669"/>
    <property type="project" value="UniProtKB-KW"/>
</dbReference>
<evidence type="ECO:0000256" key="2">
    <source>
        <dbReference type="ARBA" id="ARBA00004141"/>
    </source>
</evidence>
<evidence type="ECO:0000313" key="10">
    <source>
        <dbReference type="Proteomes" id="UP001597214"/>
    </source>
</evidence>
<organism evidence="9 10">
    <name type="scientific">Bacillus salitolerans</name>
    <dbReference type="NCBI Taxonomy" id="1437434"/>
    <lineage>
        <taxon>Bacteria</taxon>
        <taxon>Bacillati</taxon>
        <taxon>Bacillota</taxon>
        <taxon>Bacilli</taxon>
        <taxon>Bacillales</taxon>
        <taxon>Bacillaceae</taxon>
        <taxon>Bacillus</taxon>
    </lineage>
</organism>
<accession>A0ABW4LWS9</accession>
<evidence type="ECO:0000256" key="1">
    <source>
        <dbReference type="ARBA" id="ARBA00001947"/>
    </source>
</evidence>
<evidence type="ECO:0000256" key="7">
    <source>
        <dbReference type="SAM" id="Phobius"/>
    </source>
</evidence>
<feature type="transmembrane region" description="Helical" evidence="7">
    <location>
        <begin position="7"/>
        <end position="26"/>
    </location>
</feature>
<keyword evidence="4 7" id="KW-0812">Transmembrane</keyword>
<proteinExistence type="inferred from homology"/>
<dbReference type="InterPro" id="IPR008915">
    <property type="entry name" value="Peptidase_M50"/>
</dbReference>
<evidence type="ECO:0000256" key="4">
    <source>
        <dbReference type="ARBA" id="ARBA00022692"/>
    </source>
</evidence>
<comment type="caution">
    <text evidence="9">The sequence shown here is derived from an EMBL/GenBank/DDBJ whole genome shotgun (WGS) entry which is preliminary data.</text>
</comment>
<dbReference type="GO" id="GO:0008233">
    <property type="term" value="F:peptidase activity"/>
    <property type="evidence" value="ECO:0007669"/>
    <property type="project" value="UniProtKB-KW"/>
</dbReference>
<keyword evidence="9" id="KW-0645">Protease</keyword>
<evidence type="ECO:0000256" key="5">
    <source>
        <dbReference type="ARBA" id="ARBA00022989"/>
    </source>
</evidence>
<evidence type="ECO:0000256" key="6">
    <source>
        <dbReference type="ARBA" id="ARBA00023136"/>
    </source>
</evidence>
<comment type="subcellular location">
    <subcellularLocation>
        <location evidence="2">Membrane</location>
        <topology evidence="2">Multi-pass membrane protein</topology>
    </subcellularLocation>
</comment>
<keyword evidence="9" id="KW-0378">Hydrolase</keyword>
<name>A0ABW4LWS9_9BACI</name>
<feature type="domain" description="Peptidase M50" evidence="8">
    <location>
        <begin position="16"/>
        <end position="125"/>
    </location>
</feature>
<comment type="similarity">
    <text evidence="3">Belongs to the peptidase M50B family.</text>
</comment>
<evidence type="ECO:0000313" key="9">
    <source>
        <dbReference type="EMBL" id="MFD1739269.1"/>
    </source>
</evidence>
<dbReference type="Pfam" id="PF02163">
    <property type="entry name" value="Peptidase_M50"/>
    <property type="match status" value="1"/>
</dbReference>
<gene>
    <name evidence="9" type="ORF">ACFSCX_22570</name>
</gene>
<sequence length="179" mass="20228">MDSYVQFTITFLLFVSLILPLTTFVHELGHALTALLLFKEPVGIRLGNSIKGSGFKVGKLTIKIQPLSGFVGFVDYPIPKDKNNSVLHALILIAGPVFSFTLCLFSYMLITFLDFQFIINYLLKSIMNASLAQFIFTIIPIRYPSLFGSYRGMPSDGYRVMKLMMKWREIANTNRGKPD</sequence>
<dbReference type="RefSeq" id="WP_377930499.1">
    <property type="nucleotide sequence ID" value="NZ_JBHUEM010000054.1"/>
</dbReference>
<protein>
    <submittedName>
        <fullName evidence="9">Site-2 protease family protein</fullName>
    </submittedName>
</protein>
<dbReference type="EMBL" id="JBHUEM010000054">
    <property type="protein sequence ID" value="MFD1739269.1"/>
    <property type="molecule type" value="Genomic_DNA"/>
</dbReference>
<comment type="cofactor">
    <cofactor evidence="1">
        <name>Zn(2+)</name>
        <dbReference type="ChEBI" id="CHEBI:29105"/>
    </cofactor>
</comment>
<feature type="transmembrane region" description="Helical" evidence="7">
    <location>
        <begin position="86"/>
        <end position="109"/>
    </location>
</feature>
<dbReference type="CDD" id="cd05709">
    <property type="entry name" value="S2P-M50"/>
    <property type="match status" value="1"/>
</dbReference>
<keyword evidence="10" id="KW-1185">Reference proteome</keyword>